<dbReference type="EMBL" id="BGPR01000069">
    <property type="protein sequence ID" value="GBL90114.1"/>
    <property type="molecule type" value="Genomic_DNA"/>
</dbReference>
<gene>
    <name evidence="2" type="ORF">AVEN_135467_1</name>
</gene>
<feature type="region of interest" description="Disordered" evidence="1">
    <location>
        <begin position="72"/>
        <end position="100"/>
    </location>
</feature>
<evidence type="ECO:0000256" key="1">
    <source>
        <dbReference type="SAM" id="MobiDB-lite"/>
    </source>
</evidence>
<sequence>MIIALAELLKENSSIFNEWKEMFLPFEFLERIEHLATAQPDIALAFKSFRKTIAFGSEKVFSQSLVYEPEENQKPFSNQATSSALKQTRNIHNKTKFSAF</sequence>
<dbReference type="AlphaFoldDB" id="A0A4Y2BG45"/>
<accession>A0A4Y2BG45</accession>
<feature type="compositionally biased region" description="Polar residues" evidence="1">
    <location>
        <begin position="74"/>
        <end position="88"/>
    </location>
</feature>
<reference evidence="2 3" key="1">
    <citation type="journal article" date="2019" name="Sci. Rep.">
        <title>Orb-weaving spider Araneus ventricosus genome elucidates the spidroin gene catalogue.</title>
        <authorList>
            <person name="Kono N."/>
            <person name="Nakamura H."/>
            <person name="Ohtoshi R."/>
            <person name="Moran D.A.P."/>
            <person name="Shinohara A."/>
            <person name="Yoshida Y."/>
            <person name="Fujiwara M."/>
            <person name="Mori M."/>
            <person name="Tomita M."/>
            <person name="Arakawa K."/>
        </authorList>
    </citation>
    <scope>NUCLEOTIDE SEQUENCE [LARGE SCALE GENOMIC DNA]</scope>
</reference>
<feature type="compositionally biased region" description="Basic residues" evidence="1">
    <location>
        <begin position="89"/>
        <end position="100"/>
    </location>
</feature>
<keyword evidence="3" id="KW-1185">Reference proteome</keyword>
<evidence type="ECO:0000313" key="2">
    <source>
        <dbReference type="EMBL" id="GBL90114.1"/>
    </source>
</evidence>
<dbReference type="Proteomes" id="UP000499080">
    <property type="component" value="Unassembled WGS sequence"/>
</dbReference>
<protein>
    <submittedName>
        <fullName evidence="2">Uncharacterized protein</fullName>
    </submittedName>
</protein>
<evidence type="ECO:0000313" key="3">
    <source>
        <dbReference type="Proteomes" id="UP000499080"/>
    </source>
</evidence>
<organism evidence="2 3">
    <name type="scientific">Araneus ventricosus</name>
    <name type="common">Orbweaver spider</name>
    <name type="synonym">Epeira ventricosa</name>
    <dbReference type="NCBI Taxonomy" id="182803"/>
    <lineage>
        <taxon>Eukaryota</taxon>
        <taxon>Metazoa</taxon>
        <taxon>Ecdysozoa</taxon>
        <taxon>Arthropoda</taxon>
        <taxon>Chelicerata</taxon>
        <taxon>Arachnida</taxon>
        <taxon>Araneae</taxon>
        <taxon>Araneomorphae</taxon>
        <taxon>Entelegynae</taxon>
        <taxon>Araneoidea</taxon>
        <taxon>Araneidae</taxon>
        <taxon>Araneus</taxon>
    </lineage>
</organism>
<comment type="caution">
    <text evidence="2">The sequence shown here is derived from an EMBL/GenBank/DDBJ whole genome shotgun (WGS) entry which is preliminary data.</text>
</comment>
<name>A0A4Y2BG45_ARAVE</name>
<proteinExistence type="predicted"/>